<dbReference type="Pfam" id="PF12802">
    <property type="entry name" value="MarR_2"/>
    <property type="match status" value="1"/>
</dbReference>
<name>A0A841L8J2_9SPHN</name>
<keyword evidence="2" id="KW-0238">DNA-binding</keyword>
<dbReference type="InterPro" id="IPR039422">
    <property type="entry name" value="MarR/SlyA-like"/>
</dbReference>
<dbReference type="SMART" id="SM00347">
    <property type="entry name" value="HTH_MARR"/>
    <property type="match status" value="1"/>
</dbReference>
<dbReference type="RefSeq" id="WP_243453468.1">
    <property type="nucleotide sequence ID" value="NZ_BMOX01000052.1"/>
</dbReference>
<dbReference type="InterPro" id="IPR000835">
    <property type="entry name" value="HTH_MarR-typ"/>
</dbReference>
<organism evidence="2 3">
    <name type="scientific">Polymorphobacter multimanifer</name>
    <dbReference type="NCBI Taxonomy" id="1070431"/>
    <lineage>
        <taxon>Bacteria</taxon>
        <taxon>Pseudomonadati</taxon>
        <taxon>Pseudomonadota</taxon>
        <taxon>Alphaproteobacteria</taxon>
        <taxon>Sphingomonadales</taxon>
        <taxon>Sphingosinicellaceae</taxon>
        <taxon>Polymorphobacter</taxon>
    </lineage>
</organism>
<dbReference type="PROSITE" id="PS50995">
    <property type="entry name" value="HTH_MARR_2"/>
    <property type="match status" value="1"/>
</dbReference>
<reference evidence="2 3" key="1">
    <citation type="submission" date="2020-08" db="EMBL/GenBank/DDBJ databases">
        <title>Genomic Encyclopedia of Type Strains, Phase IV (KMG-IV): sequencing the most valuable type-strain genomes for metagenomic binning, comparative biology and taxonomic classification.</title>
        <authorList>
            <person name="Goeker M."/>
        </authorList>
    </citation>
    <scope>NUCLEOTIDE SEQUENCE [LARGE SCALE GENOMIC DNA]</scope>
    <source>
        <strain evidence="2 3">DSM 102189</strain>
    </source>
</reference>
<dbReference type="SUPFAM" id="SSF46785">
    <property type="entry name" value="Winged helix' DNA-binding domain"/>
    <property type="match status" value="1"/>
</dbReference>
<dbReference type="Gene3D" id="1.10.10.10">
    <property type="entry name" value="Winged helix-like DNA-binding domain superfamily/Winged helix DNA-binding domain"/>
    <property type="match status" value="1"/>
</dbReference>
<dbReference type="PANTHER" id="PTHR33164">
    <property type="entry name" value="TRANSCRIPTIONAL REGULATOR, MARR FAMILY"/>
    <property type="match status" value="1"/>
</dbReference>
<dbReference type="EMBL" id="JACIIV010000013">
    <property type="protein sequence ID" value="MBB6227901.1"/>
    <property type="molecule type" value="Genomic_DNA"/>
</dbReference>
<keyword evidence="3" id="KW-1185">Reference proteome</keyword>
<gene>
    <name evidence="2" type="ORF">FHS79_002082</name>
</gene>
<comment type="caution">
    <text evidence="2">The sequence shown here is derived from an EMBL/GenBank/DDBJ whole genome shotgun (WGS) entry which is preliminary data.</text>
</comment>
<dbReference type="InterPro" id="IPR036388">
    <property type="entry name" value="WH-like_DNA-bd_sf"/>
</dbReference>
<dbReference type="PANTHER" id="PTHR33164:SF43">
    <property type="entry name" value="HTH-TYPE TRANSCRIPTIONAL REPRESSOR YETL"/>
    <property type="match status" value="1"/>
</dbReference>
<dbReference type="GO" id="GO:0003677">
    <property type="term" value="F:DNA binding"/>
    <property type="evidence" value="ECO:0007669"/>
    <property type="project" value="UniProtKB-KW"/>
</dbReference>
<dbReference type="Proteomes" id="UP000538147">
    <property type="component" value="Unassembled WGS sequence"/>
</dbReference>
<dbReference type="GO" id="GO:0006950">
    <property type="term" value="P:response to stress"/>
    <property type="evidence" value="ECO:0007669"/>
    <property type="project" value="TreeGrafter"/>
</dbReference>
<feature type="domain" description="HTH marR-type" evidence="1">
    <location>
        <begin position="28"/>
        <end position="162"/>
    </location>
</feature>
<sequence length="173" mass="18760">MTDSIVTFREKHDGELGDAALDSETREAVRLWLRLLSCTMVIEKRVRRGLAEQFQTTLPRFDILAALDRAEQGLSMGALGRALLVSNGNITGLVQTLVRDGDVRLSNAPGDRRTAIVQLTPEGRERFRAMAATHHGWIAELLGGLTGPDRAALLKQLGGLQASIAAAGTEFDQ</sequence>
<protein>
    <submittedName>
        <fullName evidence="2">DNA-binding MarR family transcriptional regulator</fullName>
    </submittedName>
</protein>
<proteinExistence type="predicted"/>
<dbReference type="AlphaFoldDB" id="A0A841L8J2"/>
<dbReference type="InterPro" id="IPR036390">
    <property type="entry name" value="WH_DNA-bd_sf"/>
</dbReference>
<dbReference type="GO" id="GO:0003700">
    <property type="term" value="F:DNA-binding transcription factor activity"/>
    <property type="evidence" value="ECO:0007669"/>
    <property type="project" value="InterPro"/>
</dbReference>
<evidence type="ECO:0000313" key="3">
    <source>
        <dbReference type="Proteomes" id="UP000538147"/>
    </source>
</evidence>
<accession>A0A841L8J2</accession>
<evidence type="ECO:0000259" key="1">
    <source>
        <dbReference type="PROSITE" id="PS50995"/>
    </source>
</evidence>
<evidence type="ECO:0000313" key="2">
    <source>
        <dbReference type="EMBL" id="MBB6227901.1"/>
    </source>
</evidence>